<name>A0A077Q044_XENBV</name>
<comment type="similarity">
    <text evidence="1">Belongs to the antirestriction protein family.</text>
</comment>
<evidence type="ECO:0000256" key="1">
    <source>
        <dbReference type="ARBA" id="ARBA00008618"/>
    </source>
</evidence>
<protein>
    <recommendedName>
        <fullName evidence="4">Antirestriction protein</fullName>
    </recommendedName>
</protein>
<dbReference type="Proteomes" id="UP000028493">
    <property type="component" value="Unassembled WGS sequence"/>
</dbReference>
<gene>
    <name evidence="2" type="ORF">XBKB1_950008</name>
</gene>
<evidence type="ECO:0000313" key="2">
    <source>
        <dbReference type="EMBL" id="CDH26818.1"/>
    </source>
</evidence>
<accession>A0A077Q044</accession>
<dbReference type="AlphaFoldDB" id="A0A077Q044"/>
<reference evidence="2" key="1">
    <citation type="submission" date="2013-07" db="EMBL/GenBank/DDBJ databases">
        <title>Sub-species coevolution in mutualistic symbiosis.</title>
        <authorList>
            <person name="Murfin K."/>
            <person name="Klassen J."/>
            <person name="Lee M."/>
            <person name="Forst S."/>
            <person name="Stock P."/>
            <person name="Goodrich-Blair H."/>
        </authorList>
    </citation>
    <scope>NUCLEOTIDE SEQUENCE [LARGE SCALE GENOMIC DNA]</scope>
    <source>
        <strain evidence="2">Kraussei Becker Underwood</strain>
    </source>
</reference>
<comment type="caution">
    <text evidence="2">The sequence shown here is derived from an EMBL/GenBank/DDBJ whole genome shotgun (WGS) entry which is preliminary data.</text>
</comment>
<proteinExistence type="inferred from homology"/>
<dbReference type="InterPro" id="IPR042297">
    <property type="entry name" value="Antirestriction_sf"/>
</dbReference>
<dbReference type="HOGENOM" id="CLU_115447_0_0_6"/>
<sequence length="158" mass="17456">MQKDDLIMLDSPALSAAFPGKKTLERVFLGFLIAHTAAQLCGEYREEYWVGQDTPGQLTYLVPTSAATYSVYLPDYGLRVTLSADAFGLAVTTAVYARLAALDDPDKEAFRYDELREYGRQHPEAAPIHAVLALDAKTSDKRLSPALVRSVNNNNNHH</sequence>
<dbReference type="Pfam" id="PF03230">
    <property type="entry name" value="Antirestrict"/>
    <property type="match status" value="1"/>
</dbReference>
<evidence type="ECO:0000313" key="3">
    <source>
        <dbReference type="Proteomes" id="UP000028493"/>
    </source>
</evidence>
<dbReference type="InterPro" id="IPR004914">
    <property type="entry name" value="Antirestrict"/>
</dbReference>
<dbReference type="Gene3D" id="3.30.70.3580">
    <property type="entry name" value="Antirestriction protein"/>
    <property type="match status" value="1"/>
</dbReference>
<organism evidence="2 3">
    <name type="scientific">Xenorhabdus bovienii str. kraussei Becker Underwood</name>
    <dbReference type="NCBI Taxonomy" id="1398204"/>
    <lineage>
        <taxon>Bacteria</taxon>
        <taxon>Pseudomonadati</taxon>
        <taxon>Pseudomonadota</taxon>
        <taxon>Gammaproteobacteria</taxon>
        <taxon>Enterobacterales</taxon>
        <taxon>Morganellaceae</taxon>
        <taxon>Xenorhabdus</taxon>
    </lineage>
</organism>
<dbReference type="EMBL" id="CBSZ010000434">
    <property type="protein sequence ID" value="CDH26818.1"/>
    <property type="molecule type" value="Genomic_DNA"/>
</dbReference>
<evidence type="ECO:0008006" key="4">
    <source>
        <dbReference type="Google" id="ProtNLM"/>
    </source>
</evidence>